<feature type="domain" description="Cytochrome c" evidence="5">
    <location>
        <begin position="474"/>
        <end position="628"/>
    </location>
</feature>
<feature type="region of interest" description="Disordered" evidence="4">
    <location>
        <begin position="799"/>
        <end position="830"/>
    </location>
</feature>
<evidence type="ECO:0000256" key="2">
    <source>
        <dbReference type="ARBA" id="ARBA00023004"/>
    </source>
</evidence>
<dbReference type="EMBL" id="CP063458">
    <property type="protein sequence ID" value="QOV88136.1"/>
    <property type="molecule type" value="Genomic_DNA"/>
</dbReference>
<dbReference type="PROSITE" id="PS51007">
    <property type="entry name" value="CYTC"/>
    <property type="match status" value="1"/>
</dbReference>
<organism evidence="6 7">
    <name type="scientific">Humisphaera borealis</name>
    <dbReference type="NCBI Taxonomy" id="2807512"/>
    <lineage>
        <taxon>Bacteria</taxon>
        <taxon>Pseudomonadati</taxon>
        <taxon>Planctomycetota</taxon>
        <taxon>Phycisphaerae</taxon>
        <taxon>Tepidisphaerales</taxon>
        <taxon>Tepidisphaeraceae</taxon>
        <taxon>Humisphaera</taxon>
    </lineage>
</organism>
<dbReference type="SMART" id="SM00635">
    <property type="entry name" value="BID_2"/>
    <property type="match status" value="1"/>
</dbReference>
<proteinExistence type="predicted"/>
<dbReference type="Pfam" id="PF07587">
    <property type="entry name" value="PSD1"/>
    <property type="match status" value="1"/>
</dbReference>
<dbReference type="InterPro" id="IPR022655">
    <property type="entry name" value="DUF1553"/>
</dbReference>
<dbReference type="PANTHER" id="PTHR35889:SF3">
    <property type="entry name" value="F-BOX DOMAIN-CONTAINING PROTEIN"/>
    <property type="match status" value="1"/>
</dbReference>
<reference evidence="6 7" key="1">
    <citation type="submission" date="2020-10" db="EMBL/GenBank/DDBJ databases">
        <title>Wide distribution of Phycisphaera-like planctomycetes from WD2101 soil group in peatlands and genome analysis of the first cultivated representative.</title>
        <authorList>
            <person name="Dedysh S.N."/>
            <person name="Beletsky A.V."/>
            <person name="Ivanova A."/>
            <person name="Kulichevskaya I.S."/>
            <person name="Suzina N.E."/>
            <person name="Philippov D.A."/>
            <person name="Rakitin A.L."/>
            <person name="Mardanov A.V."/>
            <person name="Ravin N.V."/>
        </authorList>
    </citation>
    <scope>NUCLEOTIDE SEQUENCE [LARGE SCALE GENOMIC DNA]</scope>
    <source>
        <strain evidence="6 7">M1803</strain>
    </source>
</reference>
<dbReference type="AlphaFoldDB" id="A0A7M2WRN7"/>
<keyword evidence="1 3" id="KW-0479">Metal-binding</keyword>
<protein>
    <submittedName>
        <fullName evidence="6">DUF1553 domain-containing protein</fullName>
    </submittedName>
</protein>
<feature type="compositionally biased region" description="Basic and acidic residues" evidence="4">
    <location>
        <begin position="806"/>
        <end position="830"/>
    </location>
</feature>
<gene>
    <name evidence="6" type="ORF">IPV69_17975</name>
</gene>
<dbReference type="Pfam" id="PF07583">
    <property type="entry name" value="PSCyt2"/>
    <property type="match status" value="1"/>
</dbReference>
<dbReference type="InterPro" id="IPR008964">
    <property type="entry name" value="Invasin/intimin_cell_adhesion"/>
</dbReference>
<evidence type="ECO:0000313" key="7">
    <source>
        <dbReference type="Proteomes" id="UP000593765"/>
    </source>
</evidence>
<dbReference type="KEGG" id="hbs:IPV69_17975"/>
<dbReference type="InterPro" id="IPR003343">
    <property type="entry name" value="Big_2"/>
</dbReference>
<dbReference type="InterPro" id="IPR011444">
    <property type="entry name" value="DUF1549"/>
</dbReference>
<accession>A0A7M2WRN7</accession>
<dbReference type="SUPFAM" id="SSF49373">
    <property type="entry name" value="Invasin/intimin cell-adhesion fragments"/>
    <property type="match status" value="1"/>
</dbReference>
<keyword evidence="7" id="KW-1185">Reference proteome</keyword>
<evidence type="ECO:0000256" key="3">
    <source>
        <dbReference type="PROSITE-ProRule" id="PRU00433"/>
    </source>
</evidence>
<dbReference type="InterPro" id="IPR009056">
    <property type="entry name" value="Cyt_c-like_dom"/>
</dbReference>
<dbReference type="Gene3D" id="2.60.40.1080">
    <property type="match status" value="2"/>
</dbReference>
<dbReference type="RefSeq" id="WP_206291106.1">
    <property type="nucleotide sequence ID" value="NZ_CP063458.1"/>
</dbReference>
<name>A0A7M2WRN7_9BACT</name>
<evidence type="ECO:0000313" key="6">
    <source>
        <dbReference type="EMBL" id="QOV88136.1"/>
    </source>
</evidence>
<dbReference type="GO" id="GO:0009055">
    <property type="term" value="F:electron transfer activity"/>
    <property type="evidence" value="ECO:0007669"/>
    <property type="project" value="InterPro"/>
</dbReference>
<dbReference type="Proteomes" id="UP000593765">
    <property type="component" value="Chromosome"/>
</dbReference>
<dbReference type="PANTHER" id="PTHR35889">
    <property type="entry name" value="CYCLOINULO-OLIGOSACCHARIDE FRUCTANOTRANSFERASE-RELATED"/>
    <property type="match status" value="1"/>
</dbReference>
<evidence type="ECO:0000256" key="4">
    <source>
        <dbReference type="SAM" id="MobiDB-lite"/>
    </source>
</evidence>
<keyword evidence="3" id="KW-0349">Heme</keyword>
<keyword evidence="2 3" id="KW-0408">Iron</keyword>
<sequence>MFDVRRSAFGVRLAAIFTILLSIPVVAASPTAVVLHAGDEAVTSLKLKGSEARHQLLLTGKLPDGSFVDFTRQAKFDVSPAAVAKVDADGLLVATANGTASVTATTPTGQSASLTLTAEQIESQLPINFANSVVPIFTKNSCNSGGCHGKSGGQNGFRLSLLGFEPTEDYEHIVKEARGRRVFPASPEQSLLLTKAVGSTPHGGGKRLEAGTDDYRLIVSWMAQGMPYGKAEDPKVSHIAVHPPRRIMARGGSQQLLVLAHYTDGTVQDVTRSALYEPNVQEMAKVAEDGNVSIAGQPGDVAVMIRYQGKVAVFRATVPLGAEVKDLPPAKNFVDELVFKKLKEIGMPPSPVCDDATFIRRVTIDIAGRLPRPAETSAFLADKDAAKRDKLIDSLLASPDYADYFANKWSALLRNKRTQPNYIRGTYAFHAWVRDSLLENKPYDQFVREIVTASGDIDMNPAVSWYRQVKEPTAQLEDTAQLFMGMRLQCAQCHHHPFEKWSQQDYFSFSAFFSRVGRKAGAIQGEEVIFHKRGEASATNPKTKQSVKPAGLGADPVASAADEDPRMLLADWMTNKRNPFFAKSLANRYWKHFFGRGIVDPEDDMRETNPPTNPELLDALATYFTANGFDMKALIREICRSSTYQLSSQPNAHNGVDKQNFSRYYPKRLNAEVLLDAVDQLTATKTKFNGLPEGTRAVQLPDNSFNAQNYFLTVFGRPDSSSSCECERSTEPSLAQSLHLLNAKDMQDKVSNGRAAKLAQDPRPDEEKIRELYLWAYAREAETAEIAVSTDYIHRLTAADAPPPEVKPEGKPEKPAKPEKKPAKVDTAAKKKQAYEDIIWALINTKEFSFNH</sequence>
<evidence type="ECO:0000256" key="1">
    <source>
        <dbReference type="ARBA" id="ARBA00022723"/>
    </source>
</evidence>
<dbReference type="GO" id="GO:0046872">
    <property type="term" value="F:metal ion binding"/>
    <property type="evidence" value="ECO:0007669"/>
    <property type="project" value="UniProtKB-KW"/>
</dbReference>
<evidence type="ECO:0000259" key="5">
    <source>
        <dbReference type="PROSITE" id="PS51007"/>
    </source>
</evidence>
<dbReference type="GO" id="GO:0020037">
    <property type="term" value="F:heme binding"/>
    <property type="evidence" value="ECO:0007669"/>
    <property type="project" value="InterPro"/>
</dbReference>